<dbReference type="AlphaFoldDB" id="A0A098G374"/>
<dbReference type="Proteomes" id="UP000032430">
    <property type="component" value="Chromosome I"/>
</dbReference>
<accession>A0A098G374</accession>
<dbReference type="KEGG" id="lfa:LFA_0482"/>
<reference evidence="2" key="1">
    <citation type="submission" date="2014-09" db="EMBL/GenBank/DDBJ databases">
        <authorList>
            <person name="Gomez-Valero L."/>
        </authorList>
    </citation>
    <scope>NUCLEOTIDE SEQUENCE [LARGE SCALE GENOMIC DNA]</scope>
    <source>
        <strain evidence="2">ATCC700992</strain>
    </source>
</reference>
<dbReference type="EMBL" id="LN614827">
    <property type="protein sequence ID" value="CEG55940.1"/>
    <property type="molecule type" value="Genomic_DNA"/>
</dbReference>
<evidence type="ECO:0000313" key="1">
    <source>
        <dbReference type="EMBL" id="CEG55940.1"/>
    </source>
</evidence>
<protein>
    <submittedName>
        <fullName evidence="1">Uncharacterized protein</fullName>
    </submittedName>
</protein>
<keyword evidence="2" id="KW-1185">Reference proteome</keyword>
<name>A0A098G374_9GAMM</name>
<organism evidence="1 2">
    <name type="scientific">Legionella fallonii LLAP-10</name>
    <dbReference type="NCBI Taxonomy" id="1212491"/>
    <lineage>
        <taxon>Bacteria</taxon>
        <taxon>Pseudomonadati</taxon>
        <taxon>Pseudomonadota</taxon>
        <taxon>Gammaproteobacteria</taxon>
        <taxon>Legionellales</taxon>
        <taxon>Legionellaceae</taxon>
        <taxon>Legionella</taxon>
    </lineage>
</organism>
<sequence length="52" mass="6014">MLPLSASMSPKQRKVTPFGTWACENPSRKISLKRCKTFWFKALRSLIRESIS</sequence>
<gene>
    <name evidence="1" type="ORF">LFA_0482</name>
</gene>
<evidence type="ECO:0000313" key="2">
    <source>
        <dbReference type="Proteomes" id="UP000032430"/>
    </source>
</evidence>
<proteinExistence type="predicted"/>
<dbReference type="HOGENOM" id="CLU_3081292_0_0_6"/>